<evidence type="ECO:0000259" key="2">
    <source>
        <dbReference type="PROSITE" id="PS50041"/>
    </source>
</evidence>
<evidence type="ECO:0000313" key="4">
    <source>
        <dbReference type="Proteomes" id="UP001497623"/>
    </source>
</evidence>
<gene>
    <name evidence="3" type="ORF">MNOR_LOCUS36590</name>
</gene>
<dbReference type="SUPFAM" id="SSF56436">
    <property type="entry name" value="C-type lectin-like"/>
    <property type="match status" value="1"/>
</dbReference>
<feature type="domain" description="C-type lectin" evidence="2">
    <location>
        <begin position="28"/>
        <end position="165"/>
    </location>
</feature>
<dbReference type="PROSITE" id="PS50041">
    <property type="entry name" value="C_TYPE_LECTIN_2"/>
    <property type="match status" value="1"/>
</dbReference>
<proteinExistence type="predicted"/>
<dbReference type="InterPro" id="IPR016187">
    <property type="entry name" value="CTDL_fold"/>
</dbReference>
<accession>A0AAV2SEG2</accession>
<dbReference type="AlphaFoldDB" id="A0AAV2SEG2"/>
<comment type="caution">
    <text evidence="3">The sequence shown here is derived from an EMBL/GenBank/DDBJ whole genome shotgun (WGS) entry which is preliminary data.</text>
</comment>
<evidence type="ECO:0000313" key="3">
    <source>
        <dbReference type="EMBL" id="CAL4191377.1"/>
    </source>
</evidence>
<dbReference type="Proteomes" id="UP001497623">
    <property type="component" value="Unassembled WGS sequence"/>
</dbReference>
<organism evidence="3 4">
    <name type="scientific">Meganyctiphanes norvegica</name>
    <name type="common">Northern krill</name>
    <name type="synonym">Thysanopoda norvegica</name>
    <dbReference type="NCBI Taxonomy" id="48144"/>
    <lineage>
        <taxon>Eukaryota</taxon>
        <taxon>Metazoa</taxon>
        <taxon>Ecdysozoa</taxon>
        <taxon>Arthropoda</taxon>
        <taxon>Crustacea</taxon>
        <taxon>Multicrustacea</taxon>
        <taxon>Malacostraca</taxon>
        <taxon>Eumalacostraca</taxon>
        <taxon>Eucarida</taxon>
        <taxon>Euphausiacea</taxon>
        <taxon>Euphausiidae</taxon>
        <taxon>Meganyctiphanes</taxon>
    </lineage>
</organism>
<reference evidence="3 4" key="1">
    <citation type="submission" date="2024-05" db="EMBL/GenBank/DDBJ databases">
        <authorList>
            <person name="Wallberg A."/>
        </authorList>
    </citation>
    <scope>NUCLEOTIDE SEQUENCE [LARGE SCALE GENOMIC DNA]</scope>
</reference>
<keyword evidence="4" id="KW-1185">Reference proteome</keyword>
<name>A0AAV2SEG2_MEGNR</name>
<keyword evidence="1" id="KW-0732">Signal</keyword>
<protein>
    <recommendedName>
        <fullName evidence="2">C-type lectin domain-containing protein</fullName>
    </recommendedName>
</protein>
<dbReference type="InterPro" id="IPR001304">
    <property type="entry name" value="C-type_lectin-like"/>
</dbReference>
<dbReference type="EMBL" id="CAXKWB010067746">
    <property type="protein sequence ID" value="CAL4191377.1"/>
    <property type="molecule type" value="Genomic_DNA"/>
</dbReference>
<evidence type="ECO:0000256" key="1">
    <source>
        <dbReference type="SAM" id="SignalP"/>
    </source>
</evidence>
<feature type="signal peptide" evidence="1">
    <location>
        <begin position="1"/>
        <end position="18"/>
    </location>
</feature>
<dbReference type="InterPro" id="IPR016186">
    <property type="entry name" value="C-type_lectin-like/link_sf"/>
</dbReference>
<dbReference type="CDD" id="cd00037">
    <property type="entry name" value="CLECT"/>
    <property type="match status" value="1"/>
</dbReference>
<dbReference type="SMART" id="SM00034">
    <property type="entry name" value="CLECT"/>
    <property type="match status" value="1"/>
</dbReference>
<sequence length="167" mass="18104">MAGAKLLCVLMAMAVAEGSNCPSSFEEIGSICYYFSSDFGVKETWNGAVDHCQNLGYLFGVTANLAEVGTDSTCSNDYTFMEAVATKSGEQIFLGASDSGHEGQWVWQHSGADLPLSSNQWWSDEPGEGTTENCLLAWTGFSGDVFNRVYFGDGGCTVPRYFICQIY</sequence>
<dbReference type="Gene3D" id="3.10.100.10">
    <property type="entry name" value="Mannose-Binding Protein A, subunit A"/>
    <property type="match status" value="1"/>
</dbReference>
<dbReference type="Pfam" id="PF00059">
    <property type="entry name" value="Lectin_C"/>
    <property type="match status" value="1"/>
</dbReference>
<feature type="chain" id="PRO_5043808302" description="C-type lectin domain-containing protein" evidence="1">
    <location>
        <begin position="19"/>
        <end position="167"/>
    </location>
</feature>